<keyword evidence="1" id="KW-1133">Transmembrane helix</keyword>
<evidence type="ECO:0000313" key="4">
    <source>
        <dbReference type="Proteomes" id="UP001596435"/>
    </source>
</evidence>
<feature type="transmembrane region" description="Helical" evidence="1">
    <location>
        <begin position="12"/>
        <end position="34"/>
    </location>
</feature>
<accession>A0ABW2G4E1</accession>
<evidence type="ECO:0000259" key="2">
    <source>
        <dbReference type="Pfam" id="PF05360"/>
    </source>
</evidence>
<protein>
    <submittedName>
        <fullName evidence="3">YiaA/YiaB family inner membrane protein</fullName>
    </submittedName>
</protein>
<feature type="domain" description="YiaAB two helix" evidence="2">
    <location>
        <begin position="14"/>
        <end position="65"/>
    </location>
</feature>
<dbReference type="Pfam" id="PF05360">
    <property type="entry name" value="YiaAB"/>
    <property type="match status" value="1"/>
</dbReference>
<reference evidence="4" key="1">
    <citation type="journal article" date="2019" name="Int. J. Syst. Evol. Microbiol.">
        <title>The Global Catalogue of Microorganisms (GCM) 10K type strain sequencing project: providing services to taxonomists for standard genome sequencing and annotation.</title>
        <authorList>
            <consortium name="The Broad Institute Genomics Platform"/>
            <consortium name="The Broad Institute Genome Sequencing Center for Infectious Disease"/>
            <person name="Wu L."/>
            <person name="Ma J."/>
        </authorList>
    </citation>
    <scope>NUCLEOTIDE SEQUENCE [LARGE SCALE GENOMIC DNA]</scope>
    <source>
        <strain evidence="4">CGMCC 1.12859</strain>
    </source>
</reference>
<dbReference type="PANTHER" id="PTHR37290:SF1">
    <property type="entry name" value="INNER MEMBRANE PROTEIN YIAA"/>
    <property type="match status" value="1"/>
</dbReference>
<sequence length="96" mass="10372">MSAPMQPRTTAAYHLQAVLSFALATAALAIGIAYLPVDAWMRAFLAVGLLYVITSAFTLAKVVRDRQDAGALTSRVDQARLEKLLAEHDPFKVDGL</sequence>
<organism evidence="3 4">
    <name type="scientific">Kitasatospora paranensis</name>
    <dbReference type="NCBI Taxonomy" id="258053"/>
    <lineage>
        <taxon>Bacteria</taxon>
        <taxon>Bacillati</taxon>
        <taxon>Actinomycetota</taxon>
        <taxon>Actinomycetes</taxon>
        <taxon>Kitasatosporales</taxon>
        <taxon>Streptomycetaceae</taxon>
        <taxon>Kitasatospora</taxon>
    </lineage>
</organism>
<dbReference type="InterPro" id="IPR008024">
    <property type="entry name" value="YiaAB"/>
</dbReference>
<proteinExistence type="predicted"/>
<feature type="transmembrane region" description="Helical" evidence="1">
    <location>
        <begin position="40"/>
        <end position="60"/>
    </location>
</feature>
<name>A0ABW2G4E1_9ACTN</name>
<dbReference type="InterPro" id="IPR038972">
    <property type="entry name" value="YiaA-like"/>
</dbReference>
<dbReference type="PANTHER" id="PTHR37290">
    <property type="entry name" value="INNER MEMBRANE PROTEIN YIAA-RELATED"/>
    <property type="match status" value="1"/>
</dbReference>
<dbReference type="Proteomes" id="UP001596435">
    <property type="component" value="Unassembled WGS sequence"/>
</dbReference>
<dbReference type="RefSeq" id="WP_100889047.1">
    <property type="nucleotide sequence ID" value="NZ_BAABKV010000001.1"/>
</dbReference>
<evidence type="ECO:0000256" key="1">
    <source>
        <dbReference type="SAM" id="Phobius"/>
    </source>
</evidence>
<evidence type="ECO:0000313" key="3">
    <source>
        <dbReference type="EMBL" id="MFC7184384.1"/>
    </source>
</evidence>
<keyword evidence="1" id="KW-0812">Transmembrane</keyword>
<comment type="caution">
    <text evidence="3">The sequence shown here is derived from an EMBL/GenBank/DDBJ whole genome shotgun (WGS) entry which is preliminary data.</text>
</comment>
<gene>
    <name evidence="3" type="ORF">ACFQMG_33015</name>
</gene>
<dbReference type="EMBL" id="JBHTAJ010000099">
    <property type="protein sequence ID" value="MFC7184384.1"/>
    <property type="molecule type" value="Genomic_DNA"/>
</dbReference>
<keyword evidence="4" id="KW-1185">Reference proteome</keyword>
<keyword evidence="1" id="KW-0472">Membrane</keyword>